<evidence type="ECO:0000259" key="6">
    <source>
        <dbReference type="PROSITE" id="PS50114"/>
    </source>
</evidence>
<evidence type="ECO:0000256" key="5">
    <source>
        <dbReference type="SAM" id="MobiDB-lite"/>
    </source>
</evidence>
<dbReference type="OrthoDB" id="2162994at2759"/>
<keyword evidence="1" id="KW-0479">Metal-binding</keyword>
<reference evidence="7" key="1">
    <citation type="submission" date="2016-04" db="EMBL/GenBank/DDBJ databases">
        <authorList>
            <person name="Evans L.H."/>
            <person name="Alamgir A."/>
            <person name="Owens N."/>
            <person name="Weber N.D."/>
            <person name="Virtaneva K."/>
            <person name="Barbian K."/>
            <person name="Babar A."/>
            <person name="Rosenke K."/>
        </authorList>
    </citation>
    <scope>NUCLEOTIDE SEQUENCE [LARGE SCALE GENOMIC DNA]</scope>
    <source>
        <strain evidence="7">CBS 101.48</strain>
    </source>
</reference>
<feature type="region of interest" description="Disordered" evidence="5">
    <location>
        <begin position="303"/>
        <end position="383"/>
    </location>
</feature>
<dbReference type="Proteomes" id="UP000078561">
    <property type="component" value="Unassembled WGS sequence"/>
</dbReference>
<evidence type="ECO:0000256" key="2">
    <source>
        <dbReference type="ARBA" id="ARBA00022771"/>
    </source>
</evidence>
<dbReference type="GO" id="GO:0043565">
    <property type="term" value="F:sequence-specific DNA binding"/>
    <property type="evidence" value="ECO:0007669"/>
    <property type="project" value="InterPro"/>
</dbReference>
<feature type="region of interest" description="Disordered" evidence="5">
    <location>
        <begin position="497"/>
        <end position="548"/>
    </location>
</feature>
<dbReference type="InterPro" id="IPR051140">
    <property type="entry name" value="GATA_TF"/>
</dbReference>
<dbReference type="AlphaFoldDB" id="A0A168QL72"/>
<evidence type="ECO:0000256" key="1">
    <source>
        <dbReference type="ARBA" id="ARBA00022723"/>
    </source>
</evidence>
<evidence type="ECO:0000313" key="8">
    <source>
        <dbReference type="Proteomes" id="UP000078561"/>
    </source>
</evidence>
<proteinExistence type="predicted"/>
<dbReference type="GO" id="GO:0006355">
    <property type="term" value="P:regulation of DNA-templated transcription"/>
    <property type="evidence" value="ECO:0007669"/>
    <property type="project" value="InterPro"/>
</dbReference>
<dbReference type="SUPFAM" id="SSF57716">
    <property type="entry name" value="Glucocorticoid receptor-like (DNA-binding domain)"/>
    <property type="match status" value="1"/>
</dbReference>
<dbReference type="SMART" id="SM00401">
    <property type="entry name" value="ZnF_GATA"/>
    <property type="match status" value="1"/>
</dbReference>
<dbReference type="EMBL" id="LT554417">
    <property type="protein sequence ID" value="SAM05004.1"/>
    <property type="molecule type" value="Genomic_DNA"/>
</dbReference>
<dbReference type="Gene3D" id="3.30.50.10">
    <property type="entry name" value="Erythroid Transcription Factor GATA-1, subunit A"/>
    <property type="match status" value="1"/>
</dbReference>
<feature type="compositionally biased region" description="Polar residues" evidence="5">
    <location>
        <begin position="448"/>
        <end position="461"/>
    </location>
</feature>
<evidence type="ECO:0000256" key="3">
    <source>
        <dbReference type="ARBA" id="ARBA00022833"/>
    </source>
</evidence>
<dbReference type="InterPro" id="IPR000679">
    <property type="entry name" value="Znf_GATA"/>
</dbReference>
<protein>
    <recommendedName>
        <fullName evidence="6">GATA-type domain-containing protein</fullName>
    </recommendedName>
</protein>
<dbReference type="PROSITE" id="PS50114">
    <property type="entry name" value="GATA_ZN_FINGER_2"/>
    <property type="match status" value="1"/>
</dbReference>
<feature type="region of interest" description="Disordered" evidence="5">
    <location>
        <begin position="87"/>
        <end position="132"/>
    </location>
</feature>
<keyword evidence="8" id="KW-1185">Reference proteome</keyword>
<keyword evidence="2 4" id="KW-0863">Zinc-finger</keyword>
<evidence type="ECO:0000256" key="4">
    <source>
        <dbReference type="PROSITE-ProRule" id="PRU00094"/>
    </source>
</evidence>
<feature type="region of interest" description="Disordered" evidence="5">
    <location>
        <begin position="441"/>
        <end position="481"/>
    </location>
</feature>
<feature type="compositionally biased region" description="Basic and acidic residues" evidence="5">
    <location>
        <begin position="472"/>
        <end position="481"/>
    </location>
</feature>
<accession>A0A168QL72</accession>
<dbReference type="InParanoid" id="A0A168QL72"/>
<dbReference type="STRING" id="4829.A0A168QL72"/>
<dbReference type="PANTHER" id="PTHR45658">
    <property type="entry name" value="GATA TRANSCRIPTION FACTOR"/>
    <property type="match status" value="1"/>
</dbReference>
<dbReference type="Pfam" id="PF00320">
    <property type="entry name" value="GATA"/>
    <property type="match status" value="1"/>
</dbReference>
<dbReference type="InterPro" id="IPR013088">
    <property type="entry name" value="Znf_NHR/GATA"/>
</dbReference>
<feature type="domain" description="GATA-type" evidence="6">
    <location>
        <begin position="397"/>
        <end position="433"/>
    </location>
</feature>
<dbReference type="GO" id="GO:0008270">
    <property type="term" value="F:zinc ion binding"/>
    <property type="evidence" value="ECO:0007669"/>
    <property type="project" value="UniProtKB-KW"/>
</dbReference>
<name>A0A168QL72_ABSGL</name>
<keyword evidence="3" id="KW-0862">Zinc</keyword>
<organism evidence="7">
    <name type="scientific">Absidia glauca</name>
    <name type="common">Pin mould</name>
    <dbReference type="NCBI Taxonomy" id="4829"/>
    <lineage>
        <taxon>Eukaryota</taxon>
        <taxon>Fungi</taxon>
        <taxon>Fungi incertae sedis</taxon>
        <taxon>Mucoromycota</taxon>
        <taxon>Mucoromycotina</taxon>
        <taxon>Mucoromycetes</taxon>
        <taxon>Mucorales</taxon>
        <taxon>Cunninghamellaceae</taxon>
        <taxon>Absidia</taxon>
    </lineage>
</organism>
<feature type="compositionally biased region" description="Pro residues" evidence="5">
    <location>
        <begin position="363"/>
        <end position="376"/>
    </location>
</feature>
<dbReference type="CDD" id="cd00202">
    <property type="entry name" value="ZnF_GATA"/>
    <property type="match status" value="1"/>
</dbReference>
<sequence>MSTTTEQSRALNTTLQLETDRSTSWLANLFEVFEAPLESDGVCHQVGELYDWRFLGLSNIKSNTYGVAEVGFFQIFNSRLKTVKEQQPPFTPETVTEDAFTPTSAPTADDSAVSAKMSTGEGDPVTDDRPSNQRPYSLVVSCNTQIFKPSNQQPYYIFPHNAIVETVTQVPPYELFCSFYTVDLVPERQQEAKNDIDNSNSVSSSISTLNNQPRYTDLMSSSLLFAGAPDMMMDQAMGSTSPTHLGALGALVTHLSLSAVSQGLYSIIKETVAGFEATYGKMIQLMKLHTQAVSDRHEELLFMDKSNGTKSKKPTSETKPAKGKRKGSIQQRQSSPRAAATVLATIKPRPITSPKDTSRSVPKPSPGLPAPSPPNPDLATSSAPLLSTTSHRQSMSSTNGRKCAYCGSKTTPMWRRGPEGAGTLCNACGVKWKHGKILCSKPPDQGSPAMTSTVSNKSSAANDHHKKRKQHGGLDIKNDKRIKIKGEQQRQKQLLQNNQYQPNHANGSVPNGMMPVDGDTTGDDDEYTDDDSMEDFHESNDEEEYDDFDQDIGDDDEDERMNSNIVAARHLTIHEDQHPYHAATPLLTPTPPHSRSRSMTTSVVPSYMAYQQQHYPQEQGNQQQYYQQDDWPTAFGNQQQSHYHPYHEENQQRPRRHTADVSILDRAPWGELPLSMGVDAVEAATVLTLLKRS</sequence>
<feature type="compositionally biased region" description="Acidic residues" evidence="5">
    <location>
        <begin position="520"/>
        <end position="533"/>
    </location>
</feature>
<gene>
    <name evidence="7" type="primary">ABSGL_10870.1 scaffold 12033</name>
</gene>
<evidence type="ECO:0000313" key="7">
    <source>
        <dbReference type="EMBL" id="SAM05004.1"/>
    </source>
</evidence>